<keyword evidence="1" id="KW-0472">Membrane</keyword>
<reference evidence="2" key="1">
    <citation type="submission" date="2021-06" db="EMBL/GenBank/DDBJ databases">
        <authorList>
            <person name="Hodson N. C."/>
            <person name="Mongue J. A."/>
            <person name="Jaron S. K."/>
        </authorList>
    </citation>
    <scope>NUCLEOTIDE SEQUENCE</scope>
</reference>
<name>A0A8J2L1S9_9HEXA</name>
<dbReference type="EMBL" id="CAJVCH010531615">
    <property type="protein sequence ID" value="CAG7824077.1"/>
    <property type="molecule type" value="Genomic_DNA"/>
</dbReference>
<organism evidence="2 3">
    <name type="scientific">Allacma fusca</name>
    <dbReference type="NCBI Taxonomy" id="39272"/>
    <lineage>
        <taxon>Eukaryota</taxon>
        <taxon>Metazoa</taxon>
        <taxon>Ecdysozoa</taxon>
        <taxon>Arthropoda</taxon>
        <taxon>Hexapoda</taxon>
        <taxon>Collembola</taxon>
        <taxon>Symphypleona</taxon>
        <taxon>Sminthuridae</taxon>
        <taxon>Allacma</taxon>
    </lineage>
</organism>
<gene>
    <name evidence="2" type="ORF">AFUS01_LOCUS34257</name>
</gene>
<feature type="non-terminal residue" evidence="2">
    <location>
        <position position="1"/>
    </location>
</feature>
<sequence>FFYEEDLEHVLLKNLNQNKTAFITDQNQVEHYLRRFNNLPRRNDRWDLKWNSNADSKDDILRRTEYLYVSDKDEPMFLVIPNRVRVLLQSGIYWLWERWWDNGLYRLRKVESEKSLPRPLNIFESHLYSVFWIFFLGLAISVFQLILEVSWYFVMIILDAISSNDRKFSWGTPVETF</sequence>
<comment type="caution">
    <text evidence="2">The sequence shown here is derived from an EMBL/GenBank/DDBJ whole genome shotgun (WGS) entry which is preliminary data.</text>
</comment>
<evidence type="ECO:0000313" key="2">
    <source>
        <dbReference type="EMBL" id="CAG7824077.1"/>
    </source>
</evidence>
<dbReference type="AlphaFoldDB" id="A0A8J2L1S9"/>
<dbReference type="Proteomes" id="UP000708208">
    <property type="component" value="Unassembled WGS sequence"/>
</dbReference>
<evidence type="ECO:0000313" key="3">
    <source>
        <dbReference type="Proteomes" id="UP000708208"/>
    </source>
</evidence>
<evidence type="ECO:0000256" key="1">
    <source>
        <dbReference type="SAM" id="Phobius"/>
    </source>
</evidence>
<accession>A0A8J2L1S9</accession>
<proteinExistence type="predicted"/>
<keyword evidence="3" id="KW-1185">Reference proteome</keyword>
<keyword evidence="1" id="KW-0812">Transmembrane</keyword>
<feature type="transmembrane region" description="Helical" evidence="1">
    <location>
        <begin position="130"/>
        <end position="158"/>
    </location>
</feature>
<keyword evidence="1" id="KW-1133">Transmembrane helix</keyword>
<protein>
    <submittedName>
        <fullName evidence="2">Uncharacterized protein</fullName>
    </submittedName>
</protein>